<dbReference type="InterPro" id="IPR011013">
    <property type="entry name" value="Gal_mutarotase_sf_dom"/>
</dbReference>
<evidence type="ECO:0000256" key="4">
    <source>
        <dbReference type="ARBA" id="ARBA00023295"/>
    </source>
</evidence>
<sequence>MTGTTTGAVPTSATTTGAAAANGQATTGPATVHLVPHTHWDREWYEPFQRFRLRLVDLLDDVLEWAEADPRFRFTLDGQMAAVDDYLEVRPENRDRIATLVRRGRLAVGPWQILLDEFLVSGENIIRNLELGRARADELGAAMPVGYLPDEFGHCAQMPQILASAGFAHACLWRGVPASVDGHAFRWVAPDGSAVRVEYLVGGYGNAASLFADPALFAQRAVALEAALRPVFGTEPVLGMYGTDHSAPVRSLVGLVSGLAEDGAPVHMEITTLGDYITARNADDDRIAVVRGELRSHAAANILPGVLSVRPHLKQAMARAERMVERYAEPLAALWSPTWPQRFLDMAWWRLVDASGHDSVTGCGVDETAVQVFARISEAEQLGQAVRDRVVGGIGRGVPRDAVVVVNPSAADRTDLVTLDLEVPAEWPAVALQHADGTVAPTQVESRTPALLHEERMAAAALPTFFPRIHGRELFGLEIVTWEVHAGERVLEFDLARHGGAEPFDPDALRAAVAAAAVDGTWAVRLRARERRVLTGPVTVPALGWASVRPVAATGATAPVPELVPHPVQAQDRCLDNGLVRVDVRDDGTLRIAAADGTVLDGVGRIVDGADRGDTYNYAPPATDTVLDAPRTVEVTAPDGGPLRAAITVDRSYSWPAAMDWAHDRRSDACEPASVSMRVELRAGEPFVRLELAIDNRSADHRVRLHVPPARPASASHAEGQFAVVERGLTAEGGDGLDARSAGSAPSGEHPLPTFPAHGFVDAGGAGLLLTQACEYELADGELALTVLRCTGQISRNVHPYREEPAGPQIPTPQAQMIGTTTVALAVLPHAGTWVDADLVGAGERYRHPLHAAPGEADVTGPLESHRGLALEGAALTSVRRRDGGLEVRMVAQSPEPATAALSGPFAAARTVDLRGRTTRELPVTAGRLELPLRPWEIATVRIDESTATGSK</sequence>
<dbReference type="InterPro" id="IPR015341">
    <property type="entry name" value="Glyco_hydro_38_cen"/>
</dbReference>
<dbReference type="EMBL" id="JAAXKY010000012">
    <property type="protein sequence ID" value="NMH76747.1"/>
    <property type="molecule type" value="Genomic_DNA"/>
</dbReference>
<dbReference type="InterPro" id="IPR028995">
    <property type="entry name" value="Glyco_hydro_57/38_cen_sf"/>
</dbReference>
<keyword evidence="3" id="KW-0378">Hydrolase</keyword>
<dbReference type="SUPFAM" id="SSF88713">
    <property type="entry name" value="Glycoside hydrolase/deacetylase"/>
    <property type="match status" value="1"/>
</dbReference>
<dbReference type="InterPro" id="IPR011330">
    <property type="entry name" value="Glyco_hydro/deAcase_b/a-brl"/>
</dbReference>
<evidence type="ECO:0000256" key="5">
    <source>
        <dbReference type="SAM" id="MobiDB-lite"/>
    </source>
</evidence>
<organism evidence="7 8">
    <name type="scientific">Pseudonocardia xinjiangensis</name>
    <dbReference type="NCBI Taxonomy" id="75289"/>
    <lineage>
        <taxon>Bacteria</taxon>
        <taxon>Bacillati</taxon>
        <taxon>Actinomycetota</taxon>
        <taxon>Actinomycetes</taxon>
        <taxon>Pseudonocardiales</taxon>
        <taxon>Pseudonocardiaceae</taxon>
        <taxon>Pseudonocardia</taxon>
    </lineage>
</organism>
<proteinExistence type="inferred from homology"/>
<gene>
    <name evidence="7" type="ORF">HF577_06485</name>
</gene>
<evidence type="ECO:0000256" key="2">
    <source>
        <dbReference type="ARBA" id="ARBA00022723"/>
    </source>
</evidence>
<keyword evidence="8" id="KW-1185">Reference proteome</keyword>
<evidence type="ECO:0000259" key="6">
    <source>
        <dbReference type="SMART" id="SM00872"/>
    </source>
</evidence>
<keyword evidence="2" id="KW-0479">Metal-binding</keyword>
<comment type="caution">
    <text evidence="7">The sequence shown here is derived from an EMBL/GenBank/DDBJ whole genome shotgun (WGS) entry which is preliminary data.</text>
</comment>
<dbReference type="Proteomes" id="UP001296706">
    <property type="component" value="Unassembled WGS sequence"/>
</dbReference>
<dbReference type="InterPro" id="IPR027291">
    <property type="entry name" value="Glyco_hydro_38_N_sf"/>
</dbReference>
<dbReference type="Gene3D" id="2.70.98.30">
    <property type="entry name" value="Golgi alpha-mannosidase II, domain 4"/>
    <property type="match status" value="1"/>
</dbReference>
<name>A0ABX1R9P6_9PSEU</name>
<evidence type="ECO:0000256" key="3">
    <source>
        <dbReference type="ARBA" id="ARBA00022801"/>
    </source>
</evidence>
<evidence type="ECO:0000313" key="8">
    <source>
        <dbReference type="Proteomes" id="UP001296706"/>
    </source>
</evidence>
<dbReference type="SMART" id="SM00872">
    <property type="entry name" value="Alpha-mann_mid"/>
    <property type="match status" value="1"/>
</dbReference>
<dbReference type="SUPFAM" id="SSF74650">
    <property type="entry name" value="Galactose mutarotase-like"/>
    <property type="match status" value="1"/>
</dbReference>
<dbReference type="InterPro" id="IPR000602">
    <property type="entry name" value="Glyco_hydro_38_N"/>
</dbReference>
<protein>
    <submittedName>
        <fullName evidence="7">Alpha-mannosidase</fullName>
    </submittedName>
</protein>
<evidence type="ECO:0000256" key="1">
    <source>
        <dbReference type="ARBA" id="ARBA00009792"/>
    </source>
</evidence>
<dbReference type="Pfam" id="PF09261">
    <property type="entry name" value="Alpha-mann_mid"/>
    <property type="match status" value="1"/>
</dbReference>
<dbReference type="RefSeq" id="WP_169394822.1">
    <property type="nucleotide sequence ID" value="NZ_JAAXKY010000012.1"/>
</dbReference>
<dbReference type="InterPro" id="IPR037094">
    <property type="entry name" value="Glyco_hydro_38_cen_sf"/>
</dbReference>
<dbReference type="Gene3D" id="3.20.110.10">
    <property type="entry name" value="Glycoside hydrolase 38, N terminal domain"/>
    <property type="match status" value="1"/>
</dbReference>
<feature type="region of interest" description="Disordered" evidence="5">
    <location>
        <begin position="1"/>
        <end position="30"/>
    </location>
</feature>
<dbReference type="SUPFAM" id="SSF88688">
    <property type="entry name" value="Families 57/38 glycoside transferase middle domain"/>
    <property type="match status" value="1"/>
</dbReference>
<dbReference type="Gene3D" id="1.20.1270.50">
    <property type="entry name" value="Glycoside hydrolase family 38, central domain"/>
    <property type="match status" value="1"/>
</dbReference>
<accession>A0ABX1R9P6</accession>
<keyword evidence="4" id="KW-0326">Glycosidase</keyword>
<feature type="domain" description="Glycoside hydrolase family 38 central" evidence="6">
    <location>
        <begin position="306"/>
        <end position="376"/>
    </location>
</feature>
<dbReference type="PANTHER" id="PTHR46017">
    <property type="entry name" value="ALPHA-MANNOSIDASE 2C1"/>
    <property type="match status" value="1"/>
</dbReference>
<reference evidence="7 8" key="1">
    <citation type="submission" date="2020-04" db="EMBL/GenBank/DDBJ databases">
        <authorList>
            <person name="Klaysubun C."/>
            <person name="Duangmal K."/>
            <person name="Lipun K."/>
        </authorList>
    </citation>
    <scope>NUCLEOTIDE SEQUENCE [LARGE SCALE GENOMIC DNA]</scope>
    <source>
        <strain evidence="7 8">JCM 11839</strain>
    </source>
</reference>
<dbReference type="PANTHER" id="PTHR46017:SF2">
    <property type="entry name" value="MANNOSYLGLYCERATE HYDROLASE"/>
    <property type="match status" value="1"/>
</dbReference>
<evidence type="ECO:0000313" key="7">
    <source>
        <dbReference type="EMBL" id="NMH76747.1"/>
    </source>
</evidence>
<comment type="similarity">
    <text evidence="1">Belongs to the glycosyl hydrolase 38 family.</text>
</comment>
<dbReference type="Pfam" id="PF01074">
    <property type="entry name" value="Glyco_hydro_38N"/>
    <property type="match status" value="1"/>
</dbReference>